<evidence type="ECO:0000256" key="10">
    <source>
        <dbReference type="RuleBase" id="RU004504"/>
    </source>
</evidence>
<evidence type="ECO:0000256" key="1">
    <source>
        <dbReference type="ARBA" id="ARBA00001933"/>
    </source>
</evidence>
<evidence type="ECO:0000256" key="9">
    <source>
        <dbReference type="ARBA" id="ARBA00050776"/>
    </source>
</evidence>
<reference evidence="12 13" key="1">
    <citation type="submission" date="2022-12" db="EMBL/GenBank/DDBJ databases">
        <title>Draft genome sequence of Paenibacillus sp. dW9.</title>
        <authorList>
            <person name="Choi E.-W."/>
            <person name="Kim D.-U."/>
        </authorList>
    </citation>
    <scope>NUCLEOTIDE SEQUENCE [LARGE SCALE GENOMIC DNA]</scope>
    <source>
        <strain evidence="13">dW9</strain>
    </source>
</reference>
<evidence type="ECO:0000259" key="11">
    <source>
        <dbReference type="Pfam" id="PF00266"/>
    </source>
</evidence>
<comment type="catalytic activity">
    <reaction evidence="9">
        <text>(sulfur carrier)-H + L-cysteine = (sulfur carrier)-SH + L-alanine</text>
        <dbReference type="Rhea" id="RHEA:43892"/>
        <dbReference type="Rhea" id="RHEA-COMP:14737"/>
        <dbReference type="Rhea" id="RHEA-COMP:14739"/>
        <dbReference type="ChEBI" id="CHEBI:29917"/>
        <dbReference type="ChEBI" id="CHEBI:35235"/>
        <dbReference type="ChEBI" id="CHEBI:57972"/>
        <dbReference type="ChEBI" id="CHEBI:64428"/>
        <dbReference type="EC" id="2.8.1.7"/>
    </reaction>
</comment>
<evidence type="ECO:0000256" key="3">
    <source>
        <dbReference type="ARBA" id="ARBA00012239"/>
    </source>
</evidence>
<comment type="similarity">
    <text evidence="2">Belongs to the class-V pyridoxal-phosphate-dependent aminotransferase family. NifS/IscS subfamily.</text>
</comment>
<dbReference type="EMBL" id="JAQAGZ010000013">
    <property type="protein sequence ID" value="MCZ8514644.1"/>
    <property type="molecule type" value="Genomic_DNA"/>
</dbReference>
<comment type="caution">
    <text evidence="12">The sequence shown here is derived from an EMBL/GenBank/DDBJ whole genome shotgun (WGS) entry which is preliminary data.</text>
</comment>
<feature type="domain" description="Aminotransferase class V" evidence="11">
    <location>
        <begin position="4"/>
        <end position="365"/>
    </location>
</feature>
<evidence type="ECO:0000256" key="6">
    <source>
        <dbReference type="ARBA" id="ARBA00022898"/>
    </source>
</evidence>
<protein>
    <recommendedName>
        <fullName evidence="3">cysteine desulfurase</fullName>
        <ecNumber evidence="3">2.8.1.7</ecNumber>
    </recommendedName>
</protein>
<evidence type="ECO:0000256" key="5">
    <source>
        <dbReference type="ARBA" id="ARBA00022723"/>
    </source>
</evidence>
<keyword evidence="4" id="KW-0808">Transferase</keyword>
<dbReference type="Proteomes" id="UP001527882">
    <property type="component" value="Unassembled WGS sequence"/>
</dbReference>
<dbReference type="Pfam" id="PF00266">
    <property type="entry name" value="Aminotran_5"/>
    <property type="match status" value="1"/>
</dbReference>
<dbReference type="InterPro" id="IPR015424">
    <property type="entry name" value="PyrdxlP-dep_Trfase"/>
</dbReference>
<keyword evidence="7" id="KW-0408">Iron</keyword>
<proteinExistence type="inferred from homology"/>
<dbReference type="EC" id="2.8.1.7" evidence="3"/>
<comment type="cofactor">
    <cofactor evidence="1 10">
        <name>pyridoxal 5'-phosphate</name>
        <dbReference type="ChEBI" id="CHEBI:597326"/>
    </cofactor>
</comment>
<dbReference type="RefSeq" id="WP_269883171.1">
    <property type="nucleotide sequence ID" value="NZ_JAQAGZ010000013.1"/>
</dbReference>
<dbReference type="PANTHER" id="PTHR11601">
    <property type="entry name" value="CYSTEINE DESULFURYLASE FAMILY MEMBER"/>
    <property type="match status" value="1"/>
</dbReference>
<gene>
    <name evidence="12" type="ORF">O9H85_19890</name>
</gene>
<dbReference type="InterPro" id="IPR000192">
    <property type="entry name" value="Aminotrans_V_dom"/>
</dbReference>
<name>A0ABT4QCM6_9BACL</name>
<dbReference type="InterPro" id="IPR020578">
    <property type="entry name" value="Aminotrans_V_PyrdxlP_BS"/>
</dbReference>
<evidence type="ECO:0000256" key="7">
    <source>
        <dbReference type="ARBA" id="ARBA00023004"/>
    </source>
</evidence>
<dbReference type="NCBIfam" id="NF002806">
    <property type="entry name" value="PRK02948.1"/>
    <property type="match status" value="1"/>
</dbReference>
<accession>A0ABT4QCM6</accession>
<dbReference type="Gene3D" id="1.10.260.50">
    <property type="match status" value="1"/>
</dbReference>
<dbReference type="InterPro" id="IPR015422">
    <property type="entry name" value="PyrdxlP-dep_Trfase_small"/>
</dbReference>
<keyword evidence="13" id="KW-1185">Reference proteome</keyword>
<evidence type="ECO:0000256" key="4">
    <source>
        <dbReference type="ARBA" id="ARBA00022679"/>
    </source>
</evidence>
<dbReference type="PANTHER" id="PTHR11601:SF34">
    <property type="entry name" value="CYSTEINE DESULFURASE"/>
    <property type="match status" value="1"/>
</dbReference>
<sequence>MNTIYLDHAATTPVLPEVVQAMLPYWTEHYGNASSTHSAGRAAKAALNASRDAIAAALGCPPSQLIFTGGGTESDNMALFGAAEAYRSRGQHIITSQAEHHAVLHACERLEQLGFDVTYLPVDGYGQISLSDLEKAIRPDTILISIMHGNNEVGTLQPIEAIGNIARAKGICFHVDAVQSLGHVPIDLGRLPVDLMSFSAHKVGGPKGTGALYIAKSIRLTPFLYGGSQERKRRSGTENTAGIAGFAEAVKLFTQRAYDLQQNLEKLRLEMVNGLQERLGKDGFVINGHPEERLPHILNVSFPGISTETMLMNLDLAGIAAASGSACTSGSLEVSHVLRAMNLPEEITSSAIRFSFGRTNDAGQIRTAVHTIETIVRRLRNKS</sequence>
<dbReference type="PROSITE" id="PS00595">
    <property type="entry name" value="AA_TRANSFER_CLASS_5"/>
    <property type="match status" value="1"/>
</dbReference>
<dbReference type="Gene3D" id="3.40.640.10">
    <property type="entry name" value="Type I PLP-dependent aspartate aminotransferase-like (Major domain)"/>
    <property type="match status" value="1"/>
</dbReference>
<organism evidence="12 13">
    <name type="scientific">Paenibacillus gyeongsangnamensis</name>
    <dbReference type="NCBI Taxonomy" id="3388067"/>
    <lineage>
        <taxon>Bacteria</taxon>
        <taxon>Bacillati</taxon>
        <taxon>Bacillota</taxon>
        <taxon>Bacilli</taxon>
        <taxon>Bacillales</taxon>
        <taxon>Paenibacillaceae</taxon>
        <taxon>Paenibacillus</taxon>
    </lineage>
</organism>
<keyword evidence="6" id="KW-0663">Pyridoxal phosphate</keyword>
<keyword evidence="8" id="KW-0411">Iron-sulfur</keyword>
<dbReference type="Gene3D" id="3.90.1150.10">
    <property type="entry name" value="Aspartate Aminotransferase, domain 1"/>
    <property type="match status" value="1"/>
</dbReference>
<evidence type="ECO:0000313" key="12">
    <source>
        <dbReference type="EMBL" id="MCZ8514644.1"/>
    </source>
</evidence>
<dbReference type="PIRSF" id="PIRSF005572">
    <property type="entry name" value="NifS"/>
    <property type="match status" value="1"/>
</dbReference>
<evidence type="ECO:0000256" key="2">
    <source>
        <dbReference type="ARBA" id="ARBA00006490"/>
    </source>
</evidence>
<dbReference type="InterPro" id="IPR015421">
    <property type="entry name" value="PyrdxlP-dep_Trfase_major"/>
</dbReference>
<evidence type="ECO:0000256" key="8">
    <source>
        <dbReference type="ARBA" id="ARBA00023014"/>
    </source>
</evidence>
<keyword evidence="5" id="KW-0479">Metal-binding</keyword>
<evidence type="ECO:0000313" key="13">
    <source>
        <dbReference type="Proteomes" id="UP001527882"/>
    </source>
</evidence>
<dbReference type="SUPFAM" id="SSF53383">
    <property type="entry name" value="PLP-dependent transferases"/>
    <property type="match status" value="1"/>
</dbReference>
<dbReference type="InterPro" id="IPR016454">
    <property type="entry name" value="Cysteine_dSase"/>
</dbReference>